<keyword evidence="7" id="KW-0805">Transcription regulation</keyword>
<dbReference type="PROSITE" id="PS50888">
    <property type="entry name" value="BHLH"/>
    <property type="match status" value="1"/>
</dbReference>
<feature type="compositionally biased region" description="Basic and acidic residues" evidence="18">
    <location>
        <begin position="1"/>
        <end position="19"/>
    </location>
</feature>
<dbReference type="CDD" id="cd19741">
    <property type="entry name" value="bHLH-O_ESMB_like"/>
    <property type="match status" value="1"/>
</dbReference>
<evidence type="ECO:0000256" key="16">
    <source>
        <dbReference type="ARBA" id="ARBA00041557"/>
    </source>
</evidence>
<evidence type="ECO:0000256" key="14">
    <source>
        <dbReference type="ARBA" id="ARBA00024190"/>
    </source>
</evidence>
<feature type="repeat" description="WD" evidence="17">
    <location>
        <begin position="1238"/>
        <end position="1270"/>
    </location>
</feature>
<dbReference type="InterPro" id="IPR036638">
    <property type="entry name" value="HLH_DNA-bd_sf"/>
</dbReference>
<evidence type="ECO:0000256" key="8">
    <source>
        <dbReference type="ARBA" id="ARBA00023069"/>
    </source>
</evidence>
<dbReference type="Gene3D" id="2.130.10.10">
    <property type="entry name" value="YVTN repeat-like/Quinoprotein amine dehydrogenase"/>
    <property type="match status" value="1"/>
</dbReference>
<dbReference type="PANTHER" id="PTHR12442">
    <property type="entry name" value="DYNEIN INTERMEDIATE CHAIN"/>
    <property type="match status" value="1"/>
</dbReference>
<reference evidence="20 21" key="1">
    <citation type="submission" date="2020-02" db="EMBL/GenBank/DDBJ databases">
        <authorList>
            <person name="Ferguson B K."/>
        </authorList>
    </citation>
    <scope>NUCLEOTIDE SEQUENCE [LARGE SCALE GENOMIC DNA]</scope>
</reference>
<feature type="compositionally biased region" description="Low complexity" evidence="18">
    <location>
        <begin position="946"/>
        <end position="956"/>
    </location>
</feature>
<evidence type="ECO:0000256" key="17">
    <source>
        <dbReference type="PROSITE-ProRule" id="PRU00221"/>
    </source>
</evidence>
<keyword evidence="11" id="KW-0206">Cytoskeleton</keyword>
<keyword evidence="21" id="KW-1185">Reference proteome</keyword>
<organism evidence="20 21">
    <name type="scientific">Nesidiocoris tenuis</name>
    <dbReference type="NCBI Taxonomy" id="355587"/>
    <lineage>
        <taxon>Eukaryota</taxon>
        <taxon>Metazoa</taxon>
        <taxon>Ecdysozoa</taxon>
        <taxon>Arthropoda</taxon>
        <taxon>Hexapoda</taxon>
        <taxon>Insecta</taxon>
        <taxon>Pterygota</taxon>
        <taxon>Neoptera</taxon>
        <taxon>Paraneoptera</taxon>
        <taxon>Hemiptera</taxon>
        <taxon>Heteroptera</taxon>
        <taxon>Panheteroptera</taxon>
        <taxon>Cimicomorpha</taxon>
        <taxon>Miridae</taxon>
        <taxon>Dicyphina</taxon>
        <taxon>Nesidiocoris</taxon>
    </lineage>
</organism>
<dbReference type="PROSITE" id="PS50082">
    <property type="entry name" value="WD_REPEATS_2"/>
    <property type="match status" value="1"/>
</dbReference>
<dbReference type="PANTHER" id="PTHR12442:SF12">
    <property type="entry name" value="DYNEIN AXONEMAL INTERMEDIATE CHAIN 4"/>
    <property type="match status" value="1"/>
</dbReference>
<evidence type="ECO:0000256" key="6">
    <source>
        <dbReference type="ARBA" id="ARBA00022846"/>
    </source>
</evidence>
<feature type="region of interest" description="Disordered" evidence="18">
    <location>
        <begin position="930"/>
        <end position="959"/>
    </location>
</feature>
<protein>
    <recommendedName>
        <fullName evidence="15">Dynein axonemal intermediate chain 4</fullName>
    </recommendedName>
    <alternativeName>
        <fullName evidence="16">WD repeat-containing protein 78</fullName>
    </alternativeName>
</protein>
<evidence type="ECO:0000256" key="12">
    <source>
        <dbReference type="ARBA" id="ARBA00023242"/>
    </source>
</evidence>
<dbReference type="SUPFAM" id="SSF50978">
    <property type="entry name" value="WD40 repeat-like"/>
    <property type="match status" value="1"/>
</dbReference>
<dbReference type="OrthoDB" id="10259804at2759"/>
<keyword evidence="8" id="KW-0969">Cilium</keyword>
<evidence type="ECO:0000256" key="3">
    <source>
        <dbReference type="ARBA" id="ARBA00022490"/>
    </source>
</evidence>
<evidence type="ECO:0000256" key="4">
    <source>
        <dbReference type="ARBA" id="ARBA00022574"/>
    </source>
</evidence>
<gene>
    <name evidence="20" type="ORF">NTEN_LOCUS2092</name>
</gene>
<keyword evidence="3" id="KW-0963">Cytoplasm</keyword>
<feature type="compositionally biased region" description="Basic residues" evidence="18">
    <location>
        <begin position="596"/>
        <end position="616"/>
    </location>
</feature>
<dbReference type="GO" id="GO:0005858">
    <property type="term" value="C:axonemal dynein complex"/>
    <property type="evidence" value="ECO:0007669"/>
    <property type="project" value="TreeGrafter"/>
</dbReference>
<feature type="region of interest" description="Disordered" evidence="18">
    <location>
        <begin position="596"/>
        <end position="623"/>
    </location>
</feature>
<dbReference type="InterPro" id="IPR015943">
    <property type="entry name" value="WD40/YVTN_repeat-like_dom_sf"/>
</dbReference>
<evidence type="ECO:0000256" key="11">
    <source>
        <dbReference type="ARBA" id="ARBA00023212"/>
    </source>
</evidence>
<dbReference type="GO" id="GO:0045504">
    <property type="term" value="F:dynein heavy chain binding"/>
    <property type="evidence" value="ECO:0007669"/>
    <property type="project" value="TreeGrafter"/>
</dbReference>
<dbReference type="FunFam" id="4.10.280.10:FF:000009">
    <property type="entry name" value="Transcription factor HES-1"/>
    <property type="match status" value="1"/>
</dbReference>
<dbReference type="Pfam" id="PF00010">
    <property type="entry name" value="HLH"/>
    <property type="match status" value="1"/>
</dbReference>
<evidence type="ECO:0000256" key="13">
    <source>
        <dbReference type="ARBA" id="ARBA00023273"/>
    </source>
</evidence>
<keyword evidence="4 17" id="KW-0853">WD repeat</keyword>
<dbReference type="GO" id="GO:0045503">
    <property type="term" value="F:dynein light chain binding"/>
    <property type="evidence" value="ECO:0007669"/>
    <property type="project" value="TreeGrafter"/>
</dbReference>
<keyword evidence="6" id="KW-0282">Flagellum</keyword>
<evidence type="ECO:0000256" key="5">
    <source>
        <dbReference type="ARBA" id="ARBA00022737"/>
    </source>
</evidence>
<evidence type="ECO:0000256" key="2">
    <source>
        <dbReference type="ARBA" id="ARBA00004611"/>
    </source>
</evidence>
<comment type="subcellular location">
    <subcellularLocation>
        <location evidence="2">Cytoplasm</location>
        <location evidence="2">Cytoskeleton</location>
        <location evidence="2">Flagellum axoneme</location>
    </subcellularLocation>
    <subcellularLocation>
        <location evidence="14">Dynein axonemal particle</location>
    </subcellularLocation>
    <subcellularLocation>
        <location evidence="1">Nucleus</location>
    </subcellularLocation>
</comment>
<dbReference type="InterPro" id="IPR050687">
    <property type="entry name" value="Dynein_IC"/>
</dbReference>
<dbReference type="InterPro" id="IPR011598">
    <property type="entry name" value="bHLH_dom"/>
</dbReference>
<keyword evidence="9" id="KW-0238">DNA-binding</keyword>
<evidence type="ECO:0000256" key="9">
    <source>
        <dbReference type="ARBA" id="ARBA00023125"/>
    </source>
</evidence>
<evidence type="ECO:0000256" key="18">
    <source>
        <dbReference type="SAM" id="MobiDB-lite"/>
    </source>
</evidence>
<evidence type="ECO:0000256" key="10">
    <source>
        <dbReference type="ARBA" id="ARBA00023163"/>
    </source>
</evidence>
<dbReference type="SUPFAM" id="SSF47459">
    <property type="entry name" value="HLH, helix-loop-helix DNA-binding domain"/>
    <property type="match status" value="1"/>
</dbReference>
<dbReference type="SMART" id="SM00353">
    <property type="entry name" value="HLH"/>
    <property type="match status" value="1"/>
</dbReference>
<dbReference type="GO" id="GO:0005634">
    <property type="term" value="C:nucleus"/>
    <property type="evidence" value="ECO:0007669"/>
    <property type="project" value="UniProtKB-SubCell"/>
</dbReference>
<dbReference type="GO" id="GO:1990837">
    <property type="term" value="F:sequence-specific double-stranded DNA binding"/>
    <property type="evidence" value="ECO:0007669"/>
    <property type="project" value="UniProtKB-ARBA"/>
</dbReference>
<dbReference type="EMBL" id="CADCXU010003285">
    <property type="protein sequence ID" value="CAA9995301.1"/>
    <property type="molecule type" value="Genomic_DNA"/>
</dbReference>
<dbReference type="Proteomes" id="UP000479000">
    <property type="component" value="Unassembled WGS sequence"/>
</dbReference>
<dbReference type="GO" id="GO:0046983">
    <property type="term" value="F:protein dimerization activity"/>
    <property type="evidence" value="ECO:0007669"/>
    <property type="project" value="InterPro"/>
</dbReference>
<sequence>MLREHGFSYTKSELEDKESSTSGSGSSSDEFYSDDFQDSIIRARRAKKDLGNRLRFLKNHMQLLNFEEGKVLDPFKHKIIQKVEENDSKIRTSSVSSSQWLPASEQWTNRGSISTFATVGTQKSIKPGAESRGDLPQDRQTKSKTAAEEIEKKLGKYHALKMKKQVAIEKLQEFLEVLQEKQQSKLVEEHNTNFRQFKYSGPAREGALFCLREQFRRERKSWRVKYAKKYGLLCREFRLEKRLMRKARRLITKDRILNALKDKSRSKVLVLMEMRHEFKKLVEKLKLNKEIQEKIRRQEKLYKANAAKLGRRAVKLMSKMKTASAKLAKSPRAPGITTSAVQKESAMVGNARDVYASMTSLGSSYEKLPPLPRVPKSMSAIKTVSRNAGDFKFGHLKRLSGARKLGLDVLRNRSKLQKAKVDDMKTGTTPSSTSFMDHGLPSITVGSVVTPKSTGDPSFVRVSEMDRLPVEKYKSKEHIQFFDSVSRSFKRLVGDELAKTFRNRSNEFIDNLAQDLKKITDFVFDNLDMISSEDLETVLKNLAKLRDEPDIERMYDTNFESTIIDPHQDEYLLRKIVDRKKKSLVETLNAEFSKYKRMQKRRRDDRRTTKSGKKPPHVKDDLGDEVKAPAKIIKRRPLADKLLLRRNQQFRNPVKVTTKLGGKFILKGWRHLTYEQYVYLGSKLPIQKSGWRKDGMENYEAIAPLERSSDDIKYHLVINRLDLTPRRFKFPGYQFTPNNYRMMKYCSDFYRMHMLKRDERKKERAKRASPTRTSRDYVTTELLPGEVRVPHLMHRIIQATDDSTSVPWPTDKHTPPMFCKRSDELEEFEEHDVKELRIRLQETATIDLWSFPSVVAMKGSDEADALRKDAKSMRQSKARYRRTFSRETQTELVFLIQRGTQLSAPGRDSRKTNVYEFDLLKSHEIPAQKEKKFKTPGFQEDDESDSSSSDSASSAESLDEGFNEILTSGEFMSQMNMAARIAGSMAHSESQLIFHRGLLLDPLSPEAHVDYSHEKLFSFVDKRIALSELAVTCMHWSPYNPNLLCVGYTRHPLYPEQDQGRVCIWNLKLPAKYERQFKFTSGVTFAQFCEPYPRLLNVALHDGSVMILDLTSAKRTVIMTKFNSVFSNFLPVWQFSWFELEKGYHVPLACGDNGFIHQLRPDGTFQPSVFLSLGHREGAVKGIKLTASMGYKPRIKGRPGITCLQKHPSDPVLYLVGTSDGCVHVCSVHFRNQHLDVFSAHVGAVKGIQFHPNCKDVFLTFGDDFFVRVWLYGKFEPALELMAGDFYVRGAQWSPANPEILVTISDKYVNVWDIRRKTDAPIHAFKNPRDLENTSIVFDWTGKNLAVGNIGGDVYVYALKNMPFSHHFKGEAIYSSLEKVMKPMLERKRRARINRCLDELKELMVTALQSEGENVSKLEKADILELTVRHLQSLRSASISQNSGTFCPNHRGKRFQRHFFEKLRITHLNH</sequence>
<dbReference type="InterPro" id="IPR001680">
    <property type="entry name" value="WD40_rpt"/>
</dbReference>
<keyword evidence="10" id="KW-0804">Transcription</keyword>
<dbReference type="GO" id="GO:0120293">
    <property type="term" value="C:dynein axonemal particle"/>
    <property type="evidence" value="ECO:0007669"/>
    <property type="project" value="UniProtKB-SubCell"/>
</dbReference>
<feature type="region of interest" description="Disordered" evidence="18">
    <location>
        <begin position="118"/>
        <end position="146"/>
    </location>
</feature>
<proteinExistence type="predicted"/>
<feature type="region of interest" description="Disordered" evidence="18">
    <location>
        <begin position="1"/>
        <end position="32"/>
    </location>
</feature>
<evidence type="ECO:0000313" key="20">
    <source>
        <dbReference type="EMBL" id="CAA9995301.1"/>
    </source>
</evidence>
<feature type="domain" description="BHLH" evidence="19">
    <location>
        <begin position="1377"/>
        <end position="1434"/>
    </location>
</feature>
<evidence type="ECO:0000256" key="1">
    <source>
        <dbReference type="ARBA" id="ARBA00004123"/>
    </source>
</evidence>
<name>A0A6H5G0D5_9HEMI</name>
<keyword evidence="13" id="KW-0966">Cell projection</keyword>
<evidence type="ECO:0000313" key="21">
    <source>
        <dbReference type="Proteomes" id="UP000479000"/>
    </source>
</evidence>
<accession>A0A6H5G0D5</accession>
<dbReference type="InterPro" id="IPR036322">
    <property type="entry name" value="WD40_repeat_dom_sf"/>
</dbReference>
<dbReference type="GO" id="GO:0003341">
    <property type="term" value="P:cilium movement"/>
    <property type="evidence" value="ECO:0007669"/>
    <property type="project" value="TreeGrafter"/>
</dbReference>
<evidence type="ECO:0000256" key="7">
    <source>
        <dbReference type="ARBA" id="ARBA00023015"/>
    </source>
</evidence>
<keyword evidence="5" id="KW-0677">Repeat</keyword>
<dbReference type="SMART" id="SM00320">
    <property type="entry name" value="WD40"/>
    <property type="match status" value="6"/>
</dbReference>
<evidence type="ECO:0000256" key="15">
    <source>
        <dbReference type="ARBA" id="ARBA00040002"/>
    </source>
</evidence>
<feature type="compositionally biased region" description="Basic and acidic residues" evidence="18">
    <location>
        <begin position="129"/>
        <end position="146"/>
    </location>
</feature>
<keyword evidence="12" id="KW-0539">Nucleus</keyword>
<evidence type="ECO:0000259" key="19">
    <source>
        <dbReference type="PROSITE" id="PS50888"/>
    </source>
</evidence>
<feature type="compositionally biased region" description="Low complexity" evidence="18">
    <location>
        <begin position="20"/>
        <end position="30"/>
    </location>
</feature>
<dbReference type="Gene3D" id="4.10.280.10">
    <property type="entry name" value="Helix-loop-helix DNA-binding domain"/>
    <property type="match status" value="1"/>
</dbReference>